<evidence type="ECO:0000259" key="4">
    <source>
        <dbReference type="Pfam" id="PF01073"/>
    </source>
</evidence>
<keyword evidence="6" id="KW-1185">Reference proteome</keyword>
<dbReference type="PANTHER" id="PTHR43245:SF51">
    <property type="entry name" value="SHORT CHAIN DEHYDROGENASE_REDUCTASE FAMILY 42E, MEMBER 2"/>
    <property type="match status" value="1"/>
</dbReference>
<keyword evidence="2" id="KW-0560">Oxidoreductase</keyword>
<feature type="domain" description="3-beta hydroxysteroid dehydrogenase/isomerase" evidence="4">
    <location>
        <begin position="172"/>
        <end position="262"/>
    </location>
</feature>
<evidence type="ECO:0000256" key="1">
    <source>
        <dbReference type="ARBA" id="ARBA00009219"/>
    </source>
</evidence>
<dbReference type="InterPro" id="IPR036291">
    <property type="entry name" value="NAD(P)-bd_dom_sf"/>
</dbReference>
<evidence type="ECO:0000313" key="6">
    <source>
        <dbReference type="Proteomes" id="UP001519460"/>
    </source>
</evidence>
<dbReference type="Pfam" id="PF01073">
    <property type="entry name" value="3Beta_HSD"/>
    <property type="match status" value="1"/>
</dbReference>
<accession>A0ABD0LPL4</accession>
<dbReference type="InterPro" id="IPR002225">
    <property type="entry name" value="3Beta_OHSteriod_DH/Estase"/>
</dbReference>
<feature type="signal peptide" evidence="3">
    <location>
        <begin position="1"/>
        <end position="19"/>
    </location>
</feature>
<dbReference type="AlphaFoldDB" id="A0ABD0LPL4"/>
<dbReference type="Gene3D" id="3.40.50.720">
    <property type="entry name" value="NAD(P)-binding Rossmann-like Domain"/>
    <property type="match status" value="1"/>
</dbReference>
<evidence type="ECO:0000256" key="2">
    <source>
        <dbReference type="ARBA" id="ARBA00023002"/>
    </source>
</evidence>
<sequence>MTFHLALFHGLHVLPVSLLRRLVVWEGHKSGGFPGKAGRACDTARSVTSLLSLNPARSFVVRNRLGGAWETASLRPHLLLEKHELFDFFLSIHLMLAPPQFNVGALHRGNTLVAALTTEPLNIQTGYLAEGPSCTSPCFPGFGIKGELDLLRLRWSDVTHLGFSVGVPHKTACLEANVTRLVYTSTYNVVYGGQPIHNGDETLPYLSDDKFTDHYSKTKMLAEKKVMAANGQTTEDGSTLRCCALRLAGVYGPGEQRHIPRIVV</sequence>
<dbReference type="Proteomes" id="UP001519460">
    <property type="component" value="Unassembled WGS sequence"/>
</dbReference>
<dbReference type="InterPro" id="IPR050177">
    <property type="entry name" value="Lipid_A_modif_metabolic_enz"/>
</dbReference>
<feature type="chain" id="PRO_5044826428" description="3-beta hydroxysteroid dehydrogenase/isomerase domain-containing protein" evidence="3">
    <location>
        <begin position="20"/>
        <end position="264"/>
    </location>
</feature>
<evidence type="ECO:0000313" key="5">
    <source>
        <dbReference type="EMBL" id="KAK7501012.1"/>
    </source>
</evidence>
<dbReference type="PANTHER" id="PTHR43245">
    <property type="entry name" value="BIFUNCTIONAL POLYMYXIN RESISTANCE PROTEIN ARNA"/>
    <property type="match status" value="1"/>
</dbReference>
<organism evidence="5 6">
    <name type="scientific">Batillaria attramentaria</name>
    <dbReference type="NCBI Taxonomy" id="370345"/>
    <lineage>
        <taxon>Eukaryota</taxon>
        <taxon>Metazoa</taxon>
        <taxon>Spiralia</taxon>
        <taxon>Lophotrochozoa</taxon>
        <taxon>Mollusca</taxon>
        <taxon>Gastropoda</taxon>
        <taxon>Caenogastropoda</taxon>
        <taxon>Sorbeoconcha</taxon>
        <taxon>Cerithioidea</taxon>
        <taxon>Batillariidae</taxon>
        <taxon>Batillaria</taxon>
    </lineage>
</organism>
<comment type="caution">
    <text evidence="5">The sequence shown here is derived from an EMBL/GenBank/DDBJ whole genome shotgun (WGS) entry which is preliminary data.</text>
</comment>
<dbReference type="EMBL" id="JACVVK020000034">
    <property type="protein sequence ID" value="KAK7501012.1"/>
    <property type="molecule type" value="Genomic_DNA"/>
</dbReference>
<proteinExistence type="inferred from homology"/>
<dbReference type="GO" id="GO:0016491">
    <property type="term" value="F:oxidoreductase activity"/>
    <property type="evidence" value="ECO:0007669"/>
    <property type="project" value="UniProtKB-KW"/>
</dbReference>
<feature type="non-terminal residue" evidence="5">
    <location>
        <position position="264"/>
    </location>
</feature>
<dbReference type="SUPFAM" id="SSF51735">
    <property type="entry name" value="NAD(P)-binding Rossmann-fold domains"/>
    <property type="match status" value="1"/>
</dbReference>
<keyword evidence="3" id="KW-0732">Signal</keyword>
<reference evidence="5 6" key="1">
    <citation type="journal article" date="2023" name="Sci. Data">
        <title>Genome assembly of the Korean intertidal mud-creeper Batillaria attramentaria.</title>
        <authorList>
            <person name="Patra A.K."/>
            <person name="Ho P.T."/>
            <person name="Jun S."/>
            <person name="Lee S.J."/>
            <person name="Kim Y."/>
            <person name="Won Y.J."/>
        </authorList>
    </citation>
    <scope>NUCLEOTIDE SEQUENCE [LARGE SCALE GENOMIC DNA]</scope>
    <source>
        <strain evidence="5">Wonlab-2016</strain>
    </source>
</reference>
<evidence type="ECO:0000256" key="3">
    <source>
        <dbReference type="SAM" id="SignalP"/>
    </source>
</evidence>
<gene>
    <name evidence="5" type="ORF">BaRGS_00007892</name>
</gene>
<name>A0ABD0LPL4_9CAEN</name>
<comment type="similarity">
    <text evidence="1">Belongs to the 3-beta-HSD family.</text>
</comment>
<protein>
    <recommendedName>
        <fullName evidence="4">3-beta hydroxysteroid dehydrogenase/isomerase domain-containing protein</fullName>
    </recommendedName>
</protein>